<accession>A0A0G0UHN2</accession>
<dbReference type="Proteomes" id="UP000034531">
    <property type="component" value="Unassembled WGS sequence"/>
</dbReference>
<sequence>MTSEQFSPRPDLLKGQTESVANDTENRVKELLGRHQDLVAPSVAQQIIEREVSRAVQEYGAKRLEGRANDNYSKAPGVTIYMTNEAKVAISALFDREPGYSIPPEQWRSLPNNIWEVSFPRGIYSMGGGGCQFYQEADDDFDRGRRDRVRRPFTAGYDDIVRVEGKSGELWQNANYNWDGTPKTR</sequence>
<organism evidence="2 3">
    <name type="scientific">Candidatus Curtissbacteria bacterium GW2011_GWA1_40_16</name>
    <dbReference type="NCBI Taxonomy" id="1618405"/>
    <lineage>
        <taxon>Bacteria</taxon>
        <taxon>Candidatus Curtissiibacteriota</taxon>
    </lineage>
</organism>
<name>A0A0G0UHN2_9BACT</name>
<dbReference type="AlphaFoldDB" id="A0A0G0UHN2"/>
<feature type="region of interest" description="Disordered" evidence="1">
    <location>
        <begin position="1"/>
        <end position="22"/>
    </location>
</feature>
<reference evidence="2 3" key="1">
    <citation type="journal article" date="2015" name="Nature">
        <title>rRNA introns, odd ribosomes, and small enigmatic genomes across a large radiation of phyla.</title>
        <authorList>
            <person name="Brown C.T."/>
            <person name="Hug L.A."/>
            <person name="Thomas B.C."/>
            <person name="Sharon I."/>
            <person name="Castelle C.J."/>
            <person name="Singh A."/>
            <person name="Wilkins M.J."/>
            <person name="Williams K.H."/>
            <person name="Banfield J.F."/>
        </authorList>
    </citation>
    <scope>NUCLEOTIDE SEQUENCE [LARGE SCALE GENOMIC DNA]</scope>
</reference>
<evidence type="ECO:0000256" key="1">
    <source>
        <dbReference type="SAM" id="MobiDB-lite"/>
    </source>
</evidence>
<proteinExistence type="predicted"/>
<protein>
    <submittedName>
        <fullName evidence="2">Uncharacterized protein</fullName>
    </submittedName>
</protein>
<gene>
    <name evidence="2" type="ORF">UT84_C0022G0010</name>
</gene>
<evidence type="ECO:0000313" key="2">
    <source>
        <dbReference type="EMBL" id="KKR49647.1"/>
    </source>
</evidence>
<dbReference type="EMBL" id="LBYI01000022">
    <property type="protein sequence ID" value="KKR49647.1"/>
    <property type="molecule type" value="Genomic_DNA"/>
</dbReference>
<evidence type="ECO:0000313" key="3">
    <source>
        <dbReference type="Proteomes" id="UP000034531"/>
    </source>
</evidence>
<comment type="caution">
    <text evidence="2">The sequence shown here is derived from an EMBL/GenBank/DDBJ whole genome shotgun (WGS) entry which is preliminary data.</text>
</comment>